<evidence type="ECO:0000313" key="2">
    <source>
        <dbReference type="Proteomes" id="UP001174691"/>
    </source>
</evidence>
<dbReference type="Pfam" id="PF21858">
    <property type="entry name" value="DUF6914"/>
    <property type="match status" value="1"/>
</dbReference>
<dbReference type="InterPro" id="IPR054208">
    <property type="entry name" value="DUF6914"/>
</dbReference>
<accession>A0AA38S995</accession>
<protein>
    <submittedName>
        <fullName evidence="1">Uncharacterized protein</fullName>
    </submittedName>
</protein>
<name>A0AA38S995_9PEZI</name>
<dbReference type="Proteomes" id="UP001174691">
    <property type="component" value="Unassembled WGS sequence"/>
</dbReference>
<reference evidence="1" key="1">
    <citation type="submission" date="2022-07" db="EMBL/GenBank/DDBJ databases">
        <title>Fungi with potential for degradation of polypropylene.</title>
        <authorList>
            <person name="Gostincar C."/>
        </authorList>
    </citation>
    <scope>NUCLEOTIDE SEQUENCE</scope>
    <source>
        <strain evidence="1">EXF-13287</strain>
    </source>
</reference>
<gene>
    <name evidence="1" type="ORF">NKR19_g3155</name>
</gene>
<organism evidence="1 2">
    <name type="scientific">Coniochaeta hoffmannii</name>
    <dbReference type="NCBI Taxonomy" id="91930"/>
    <lineage>
        <taxon>Eukaryota</taxon>
        <taxon>Fungi</taxon>
        <taxon>Dikarya</taxon>
        <taxon>Ascomycota</taxon>
        <taxon>Pezizomycotina</taxon>
        <taxon>Sordariomycetes</taxon>
        <taxon>Sordariomycetidae</taxon>
        <taxon>Coniochaetales</taxon>
        <taxon>Coniochaetaceae</taxon>
        <taxon>Coniochaeta</taxon>
    </lineage>
</organism>
<keyword evidence="2" id="KW-1185">Reference proteome</keyword>
<dbReference type="EMBL" id="JANBVN010000034">
    <property type="protein sequence ID" value="KAJ9160541.1"/>
    <property type="molecule type" value="Genomic_DNA"/>
</dbReference>
<proteinExistence type="predicted"/>
<comment type="caution">
    <text evidence="1">The sequence shown here is derived from an EMBL/GenBank/DDBJ whole genome shotgun (WGS) entry which is preliminary data.</text>
</comment>
<sequence length="245" mass="28117">MKAQKKRWFPVDFCNSRPAPDKPNNGPPLKEKWKQLLPLGNRKLRNKERVWVALYRYTAPAKWQGCTDRDDDEITPASLDPDERKYAWALLVGPKEDAIDPSLAVQGRRIQVVEDPYNARWQLEGLMQNNIRNTGPDMLVRVLVGKIVDKPRFGAAVYATPVGEDDPAYRNMWWVFEALERLREGGGVREGVVGEGARLEWMQVAMVVKSLYEKRAAAGIFDKKYDANTPKPAFDLMKERWIFEG</sequence>
<dbReference type="AlphaFoldDB" id="A0AA38S995"/>
<evidence type="ECO:0000313" key="1">
    <source>
        <dbReference type="EMBL" id="KAJ9160541.1"/>
    </source>
</evidence>